<name>A0ABP4J7X2_9ACTN</name>
<feature type="domain" description="UspA" evidence="2">
    <location>
        <begin position="3"/>
        <end position="135"/>
    </location>
</feature>
<evidence type="ECO:0000256" key="1">
    <source>
        <dbReference type="ARBA" id="ARBA00008791"/>
    </source>
</evidence>
<keyword evidence="4" id="KW-1185">Reference proteome</keyword>
<gene>
    <name evidence="3" type="ORF">GCM10009601_05030</name>
</gene>
<organism evidence="3 4">
    <name type="scientific">Streptomyces thermospinosisporus</name>
    <dbReference type="NCBI Taxonomy" id="161482"/>
    <lineage>
        <taxon>Bacteria</taxon>
        <taxon>Bacillati</taxon>
        <taxon>Actinomycetota</taxon>
        <taxon>Actinomycetes</taxon>
        <taxon>Kitasatosporales</taxon>
        <taxon>Streptomycetaceae</taxon>
        <taxon>Streptomyces</taxon>
    </lineage>
</organism>
<dbReference type="PANTHER" id="PTHR46268">
    <property type="entry name" value="STRESS RESPONSE PROTEIN NHAX"/>
    <property type="match status" value="1"/>
</dbReference>
<dbReference type="CDD" id="cd00293">
    <property type="entry name" value="USP-like"/>
    <property type="match status" value="1"/>
</dbReference>
<dbReference type="EMBL" id="BAAAIZ010000006">
    <property type="protein sequence ID" value="GAA1415406.1"/>
    <property type="molecule type" value="Genomic_DNA"/>
</dbReference>
<dbReference type="Proteomes" id="UP001500973">
    <property type="component" value="Unassembled WGS sequence"/>
</dbReference>
<dbReference type="Gene3D" id="3.40.50.620">
    <property type="entry name" value="HUPs"/>
    <property type="match status" value="1"/>
</dbReference>
<dbReference type="PRINTS" id="PR01438">
    <property type="entry name" value="UNVRSLSTRESS"/>
</dbReference>
<sequence>MSLVLGYDESPAAVRALHVAIELAAALHEPLVLVYGAAAPGALGEEYRTHLEALHEAGRKVLDHAAGVAEGAGVPTTMEVLDEKPAQALLDAALRHGARFIVVGSWGEGPVRGALLGSTPHKLLHLSPVPVICVPMDEGGSEGE</sequence>
<accession>A0ABP4J7X2</accession>
<reference evidence="4" key="1">
    <citation type="journal article" date="2019" name="Int. J. Syst. Evol. Microbiol.">
        <title>The Global Catalogue of Microorganisms (GCM) 10K type strain sequencing project: providing services to taxonomists for standard genome sequencing and annotation.</title>
        <authorList>
            <consortium name="The Broad Institute Genomics Platform"/>
            <consortium name="The Broad Institute Genome Sequencing Center for Infectious Disease"/>
            <person name="Wu L."/>
            <person name="Ma J."/>
        </authorList>
    </citation>
    <scope>NUCLEOTIDE SEQUENCE [LARGE SCALE GENOMIC DNA]</scope>
    <source>
        <strain evidence="4">JCM 11756</strain>
    </source>
</reference>
<evidence type="ECO:0000313" key="3">
    <source>
        <dbReference type="EMBL" id="GAA1415406.1"/>
    </source>
</evidence>
<evidence type="ECO:0000259" key="2">
    <source>
        <dbReference type="Pfam" id="PF00582"/>
    </source>
</evidence>
<comment type="caution">
    <text evidence="3">The sequence shown here is derived from an EMBL/GenBank/DDBJ whole genome shotgun (WGS) entry which is preliminary data.</text>
</comment>
<dbReference type="InterPro" id="IPR006016">
    <property type="entry name" value="UspA"/>
</dbReference>
<proteinExistence type="inferred from homology"/>
<protein>
    <recommendedName>
        <fullName evidence="2">UspA domain-containing protein</fullName>
    </recommendedName>
</protein>
<dbReference type="InterPro" id="IPR014729">
    <property type="entry name" value="Rossmann-like_a/b/a_fold"/>
</dbReference>
<dbReference type="SUPFAM" id="SSF52402">
    <property type="entry name" value="Adenine nucleotide alpha hydrolases-like"/>
    <property type="match status" value="1"/>
</dbReference>
<evidence type="ECO:0000313" key="4">
    <source>
        <dbReference type="Proteomes" id="UP001500973"/>
    </source>
</evidence>
<dbReference type="RefSeq" id="WP_344009722.1">
    <property type="nucleotide sequence ID" value="NZ_BAAAIZ010000006.1"/>
</dbReference>
<dbReference type="InterPro" id="IPR006015">
    <property type="entry name" value="Universal_stress_UspA"/>
</dbReference>
<comment type="similarity">
    <text evidence="1">Belongs to the universal stress protein A family.</text>
</comment>
<dbReference type="PANTHER" id="PTHR46268:SF6">
    <property type="entry name" value="UNIVERSAL STRESS PROTEIN UP12"/>
    <property type="match status" value="1"/>
</dbReference>
<dbReference type="Pfam" id="PF00582">
    <property type="entry name" value="Usp"/>
    <property type="match status" value="1"/>
</dbReference>